<gene>
    <name evidence="1" type="ORF">FHW37_102548</name>
</gene>
<keyword evidence="2" id="KW-1185">Reference proteome</keyword>
<evidence type="ECO:0000313" key="1">
    <source>
        <dbReference type="EMBL" id="TWF56909.1"/>
    </source>
</evidence>
<dbReference type="RefSeq" id="WP_145634949.1">
    <property type="nucleotide sequence ID" value="NZ_VIWP01000002.1"/>
</dbReference>
<dbReference type="OrthoDB" id="67453at2"/>
<dbReference type="Gene3D" id="3.40.50.300">
    <property type="entry name" value="P-loop containing nucleotide triphosphate hydrolases"/>
    <property type="match status" value="1"/>
</dbReference>
<sequence length="196" mass="21884">MAQVIFLHGASSSGKSTIARTLQQRIEKPFWHISIDHLRDAGVLPTARFKNGDFRWSEARTAFFDGFHGSLKAYADAGNNLILEHILDNEAWLQMLVDLFIGHDVFFVAVHCPLELLIEREVARGDRPIGSAKQDYETIHLGKRYDIELQSLDGADANVEKLLLAWRSGKRSSSFTLSGDDIVQVAKILQPAAPQS</sequence>
<dbReference type="SUPFAM" id="SSF52540">
    <property type="entry name" value="P-loop containing nucleoside triphosphate hydrolases"/>
    <property type="match status" value="1"/>
</dbReference>
<keyword evidence="1" id="KW-0808">Transferase</keyword>
<dbReference type="InterPro" id="IPR027417">
    <property type="entry name" value="P-loop_NTPase"/>
</dbReference>
<comment type="caution">
    <text evidence="1">The sequence shown here is derived from an EMBL/GenBank/DDBJ whole genome shotgun (WGS) entry which is preliminary data.</text>
</comment>
<dbReference type="EMBL" id="VIWP01000002">
    <property type="protein sequence ID" value="TWF56909.1"/>
    <property type="molecule type" value="Genomic_DNA"/>
</dbReference>
<dbReference type="Pfam" id="PF07931">
    <property type="entry name" value="CPT"/>
    <property type="match status" value="1"/>
</dbReference>
<name>A0A561R2S6_9HYPH</name>
<dbReference type="AlphaFoldDB" id="A0A561R2S6"/>
<accession>A0A561R2S6</accession>
<proteinExistence type="predicted"/>
<dbReference type="Proteomes" id="UP000320653">
    <property type="component" value="Unassembled WGS sequence"/>
</dbReference>
<evidence type="ECO:0000313" key="2">
    <source>
        <dbReference type="Proteomes" id="UP000320653"/>
    </source>
</evidence>
<organism evidence="1 2">
    <name type="scientific">Neorhizobium alkalisoli</name>
    <dbReference type="NCBI Taxonomy" id="528178"/>
    <lineage>
        <taxon>Bacteria</taxon>
        <taxon>Pseudomonadati</taxon>
        <taxon>Pseudomonadota</taxon>
        <taxon>Alphaproteobacteria</taxon>
        <taxon>Hyphomicrobiales</taxon>
        <taxon>Rhizobiaceae</taxon>
        <taxon>Rhizobium/Agrobacterium group</taxon>
        <taxon>Neorhizobium</taxon>
    </lineage>
</organism>
<protein>
    <submittedName>
        <fullName evidence="1">Chloramphenicol 3-O phosphotransferase</fullName>
    </submittedName>
</protein>
<reference evidence="1 2" key="1">
    <citation type="submission" date="2019-06" db="EMBL/GenBank/DDBJ databases">
        <title>Sorghum-associated microbial communities from plants grown in Nebraska, USA.</title>
        <authorList>
            <person name="Schachtman D."/>
        </authorList>
    </citation>
    <scope>NUCLEOTIDE SEQUENCE [LARGE SCALE GENOMIC DNA]</scope>
    <source>
        <strain evidence="1 2">1225</strain>
    </source>
</reference>
<dbReference type="GO" id="GO:0016740">
    <property type="term" value="F:transferase activity"/>
    <property type="evidence" value="ECO:0007669"/>
    <property type="project" value="UniProtKB-KW"/>
</dbReference>